<reference evidence="4 5" key="1">
    <citation type="submission" date="2008-03" db="EMBL/GenBank/DDBJ databases">
        <title>Complete sequence of Leptothrix cholodnii SP-6.</title>
        <authorList>
            <consortium name="US DOE Joint Genome Institute"/>
            <person name="Copeland A."/>
            <person name="Lucas S."/>
            <person name="Lapidus A."/>
            <person name="Glavina del Rio T."/>
            <person name="Dalin E."/>
            <person name="Tice H."/>
            <person name="Bruce D."/>
            <person name="Goodwin L."/>
            <person name="Pitluck S."/>
            <person name="Chertkov O."/>
            <person name="Brettin T."/>
            <person name="Detter J.C."/>
            <person name="Han C."/>
            <person name="Kuske C.R."/>
            <person name="Schmutz J."/>
            <person name="Larimer F."/>
            <person name="Land M."/>
            <person name="Hauser L."/>
            <person name="Kyrpides N."/>
            <person name="Lykidis A."/>
            <person name="Emerson D."/>
            <person name="Richardson P."/>
        </authorList>
    </citation>
    <scope>NUCLEOTIDE SEQUENCE [LARGE SCALE GENOMIC DNA]</scope>
    <source>
        <strain evidence="5">ATCC 51168 / LMG 8142 / SP-6</strain>
    </source>
</reference>
<evidence type="ECO:0000256" key="1">
    <source>
        <dbReference type="ARBA" id="ARBA00022679"/>
    </source>
</evidence>
<accession>B1Y844</accession>
<dbReference type="Gene3D" id="3.40.630.30">
    <property type="match status" value="1"/>
</dbReference>
<evidence type="ECO:0000313" key="4">
    <source>
        <dbReference type="EMBL" id="ACB34914.1"/>
    </source>
</evidence>
<evidence type="ECO:0000313" key="5">
    <source>
        <dbReference type="Proteomes" id="UP000001693"/>
    </source>
</evidence>
<dbReference type="Proteomes" id="UP000001693">
    <property type="component" value="Chromosome"/>
</dbReference>
<protein>
    <submittedName>
        <fullName evidence="4">GCN5-related N-acetyltransferase</fullName>
    </submittedName>
</protein>
<dbReference type="InterPro" id="IPR050832">
    <property type="entry name" value="Bact_Acetyltransf"/>
</dbReference>
<proteinExistence type="predicted"/>
<dbReference type="PANTHER" id="PTHR43877">
    <property type="entry name" value="AMINOALKYLPHOSPHONATE N-ACETYLTRANSFERASE-RELATED-RELATED"/>
    <property type="match status" value="1"/>
</dbReference>
<keyword evidence="2" id="KW-0012">Acyltransferase</keyword>
<evidence type="ECO:0000259" key="3">
    <source>
        <dbReference type="PROSITE" id="PS51186"/>
    </source>
</evidence>
<dbReference type="PROSITE" id="PS51186">
    <property type="entry name" value="GNAT"/>
    <property type="match status" value="1"/>
</dbReference>
<feature type="domain" description="N-acetyltransferase" evidence="3">
    <location>
        <begin position="1"/>
        <end position="122"/>
    </location>
</feature>
<dbReference type="EMBL" id="CP001013">
    <property type="protein sequence ID" value="ACB34914.1"/>
    <property type="molecule type" value="Genomic_DNA"/>
</dbReference>
<dbReference type="InterPro" id="IPR000182">
    <property type="entry name" value="GNAT_dom"/>
</dbReference>
<dbReference type="KEGG" id="lch:Lcho_2649"/>
<sequence length="167" mass="18211">MCSVFPHIDEATYGHWLRDQRHCLAVAFTAEGLVGMVRFEVQPGCRVTLLTQLGVLPALRGQGVARALVSYCEEVACACGAPSLAFELPSDDLVTQSFFRHLGYDVSAACASAAAGMRRLVRRAKSPVWPTWQLKREHAPRVPPAPFQRLAMRALYGAWLGSSARAG</sequence>
<dbReference type="GO" id="GO:0016747">
    <property type="term" value="F:acyltransferase activity, transferring groups other than amino-acyl groups"/>
    <property type="evidence" value="ECO:0007669"/>
    <property type="project" value="InterPro"/>
</dbReference>
<name>B1Y844_LEPCP</name>
<dbReference type="eggNOG" id="COG0456">
    <property type="taxonomic scope" value="Bacteria"/>
</dbReference>
<keyword evidence="5" id="KW-1185">Reference proteome</keyword>
<dbReference type="InterPro" id="IPR016181">
    <property type="entry name" value="Acyl_CoA_acyltransferase"/>
</dbReference>
<gene>
    <name evidence="4" type="ordered locus">Lcho_2649</name>
</gene>
<dbReference type="HOGENOM" id="CLU_1592541_0_0_4"/>
<evidence type="ECO:0000256" key="2">
    <source>
        <dbReference type="ARBA" id="ARBA00023315"/>
    </source>
</evidence>
<dbReference type="STRING" id="395495.Lcho_2649"/>
<organism evidence="4 5">
    <name type="scientific">Leptothrix cholodnii (strain ATCC 51168 / LMG 8142 / SP-6)</name>
    <name type="common">Leptothrix discophora (strain SP-6)</name>
    <dbReference type="NCBI Taxonomy" id="395495"/>
    <lineage>
        <taxon>Bacteria</taxon>
        <taxon>Pseudomonadati</taxon>
        <taxon>Pseudomonadota</taxon>
        <taxon>Betaproteobacteria</taxon>
        <taxon>Burkholderiales</taxon>
        <taxon>Sphaerotilaceae</taxon>
        <taxon>Leptothrix</taxon>
    </lineage>
</organism>
<dbReference type="Pfam" id="PF00583">
    <property type="entry name" value="Acetyltransf_1"/>
    <property type="match status" value="1"/>
</dbReference>
<dbReference type="CDD" id="cd04301">
    <property type="entry name" value="NAT_SF"/>
    <property type="match status" value="1"/>
</dbReference>
<keyword evidence="1 4" id="KW-0808">Transferase</keyword>
<dbReference type="AlphaFoldDB" id="B1Y844"/>
<dbReference type="SUPFAM" id="SSF55729">
    <property type="entry name" value="Acyl-CoA N-acyltransferases (Nat)"/>
    <property type="match status" value="1"/>
</dbReference>